<name>A0AB39P4K6_9ACTN</name>
<organism evidence="6">
    <name type="scientific">Streptomyces sp. R21</name>
    <dbReference type="NCBI Taxonomy" id="3238627"/>
    <lineage>
        <taxon>Bacteria</taxon>
        <taxon>Bacillati</taxon>
        <taxon>Actinomycetota</taxon>
        <taxon>Actinomycetes</taxon>
        <taxon>Kitasatosporales</taxon>
        <taxon>Streptomycetaceae</taxon>
        <taxon>Streptomyces</taxon>
    </lineage>
</organism>
<dbReference type="GO" id="GO:0043565">
    <property type="term" value="F:sequence-specific DNA binding"/>
    <property type="evidence" value="ECO:0007669"/>
    <property type="project" value="InterPro"/>
</dbReference>
<dbReference type="EMBL" id="CP163435">
    <property type="protein sequence ID" value="XDQ25106.1"/>
    <property type="molecule type" value="Genomic_DNA"/>
</dbReference>
<dbReference type="InterPro" id="IPR019888">
    <property type="entry name" value="Tscrpt_reg_AsnC-like"/>
</dbReference>
<feature type="domain" description="HTH asnC-type" evidence="5">
    <location>
        <begin position="194"/>
        <end position="234"/>
    </location>
</feature>
<proteinExistence type="predicted"/>
<dbReference type="SUPFAM" id="SSF54909">
    <property type="entry name" value="Dimeric alpha+beta barrel"/>
    <property type="match status" value="2"/>
</dbReference>
<dbReference type="InterPro" id="IPR036390">
    <property type="entry name" value="WH_DNA-bd_sf"/>
</dbReference>
<dbReference type="AlphaFoldDB" id="A0AB39P4K6"/>
<evidence type="ECO:0000313" key="6">
    <source>
        <dbReference type="EMBL" id="XDQ25106.1"/>
    </source>
</evidence>
<dbReference type="GO" id="GO:0043200">
    <property type="term" value="P:response to amino acid"/>
    <property type="evidence" value="ECO:0007669"/>
    <property type="project" value="TreeGrafter"/>
</dbReference>
<evidence type="ECO:0000259" key="4">
    <source>
        <dbReference type="Pfam" id="PF01037"/>
    </source>
</evidence>
<accession>A0AB39P4K6</accession>
<keyword evidence="1" id="KW-0805">Transcription regulation</keyword>
<evidence type="ECO:0000256" key="3">
    <source>
        <dbReference type="ARBA" id="ARBA00023163"/>
    </source>
</evidence>
<evidence type="ECO:0000256" key="1">
    <source>
        <dbReference type="ARBA" id="ARBA00023015"/>
    </source>
</evidence>
<evidence type="ECO:0000259" key="5">
    <source>
        <dbReference type="Pfam" id="PF13404"/>
    </source>
</evidence>
<evidence type="ECO:0000256" key="2">
    <source>
        <dbReference type="ARBA" id="ARBA00023125"/>
    </source>
</evidence>
<protein>
    <submittedName>
        <fullName evidence="6">Lrp/AsnC family transcriptional regulator</fullName>
    </submittedName>
</protein>
<dbReference type="Pfam" id="PF13404">
    <property type="entry name" value="HTH_AsnC-type"/>
    <property type="match status" value="2"/>
</dbReference>
<keyword evidence="3" id="KW-0804">Transcription</keyword>
<gene>
    <name evidence="6" type="ORF">AB5J56_10625</name>
</gene>
<feature type="domain" description="Transcription regulator AsnC/Lrp ligand binding" evidence="4">
    <location>
        <begin position="88"/>
        <end position="156"/>
    </location>
</feature>
<dbReference type="SMART" id="SM00344">
    <property type="entry name" value="HTH_ASNC"/>
    <property type="match status" value="2"/>
</dbReference>
<dbReference type="PANTHER" id="PTHR30154:SF34">
    <property type="entry name" value="TRANSCRIPTIONAL REGULATOR AZLB"/>
    <property type="match status" value="1"/>
</dbReference>
<dbReference type="GO" id="GO:0005829">
    <property type="term" value="C:cytosol"/>
    <property type="evidence" value="ECO:0007669"/>
    <property type="project" value="TreeGrafter"/>
</dbReference>
<reference evidence="6" key="1">
    <citation type="submission" date="2024-07" db="EMBL/GenBank/DDBJ databases">
        <authorList>
            <person name="Yu S.T."/>
        </authorList>
    </citation>
    <scope>NUCLEOTIDE SEQUENCE</scope>
    <source>
        <strain evidence="6">R21</strain>
    </source>
</reference>
<sequence length="366" mass="39394">MTQDSRHGPVRNFAHGAVRTLDDVDQSLVHALQIAPRAGWKEIGAVLGLDAVTVARRWHRLTEAGAAWISCSPSPALAASGQGLLAVVEVDCASGNLLTVARALAELPHVTAVEHVSGDRDLLLTVMAPDLAALTHWMTRGIGAMQGIVATRTHLASTVYTEGSRWRLRALDRTQIARLADTSTPRTDTPVFPLTDLDHALVGALSMNGRATYRALADDCGTSPDTVRRRLGRLFAAGMIQPRCEVARPLSEWPVTVILWGRAAAAELESVSRAVTGAREVRLCAGLTGRNNVLVVAWVKSLADAQRFEVRLAQRVPGLDITDRAVALWPLKLSGHLLDERGYRIGGVPLDVRTAGATRRDPEDTP</sequence>
<dbReference type="PRINTS" id="PR00033">
    <property type="entry name" value="HTHASNC"/>
</dbReference>
<dbReference type="Gene3D" id="1.10.10.10">
    <property type="entry name" value="Winged helix-like DNA-binding domain superfamily/Winged helix DNA-binding domain"/>
    <property type="match status" value="2"/>
</dbReference>
<feature type="domain" description="HTH asnC-type" evidence="5">
    <location>
        <begin position="21"/>
        <end position="61"/>
    </location>
</feature>
<dbReference type="Pfam" id="PF01037">
    <property type="entry name" value="AsnC_trans_reg"/>
    <property type="match status" value="1"/>
</dbReference>
<dbReference type="PANTHER" id="PTHR30154">
    <property type="entry name" value="LEUCINE-RESPONSIVE REGULATORY PROTEIN"/>
    <property type="match status" value="1"/>
</dbReference>
<dbReference type="InterPro" id="IPR000485">
    <property type="entry name" value="AsnC-type_HTH_dom"/>
</dbReference>
<dbReference type="Gene3D" id="3.30.70.920">
    <property type="match status" value="1"/>
</dbReference>
<dbReference type="InterPro" id="IPR011008">
    <property type="entry name" value="Dimeric_a/b-barrel"/>
</dbReference>
<dbReference type="InterPro" id="IPR036388">
    <property type="entry name" value="WH-like_DNA-bd_sf"/>
</dbReference>
<keyword evidence="2" id="KW-0238">DNA-binding</keyword>
<dbReference type="InterPro" id="IPR019887">
    <property type="entry name" value="Tscrpt_reg_AsnC/Lrp_C"/>
</dbReference>
<dbReference type="SUPFAM" id="SSF46785">
    <property type="entry name" value="Winged helix' DNA-binding domain"/>
    <property type="match status" value="1"/>
</dbReference>
<dbReference type="RefSeq" id="WP_369232350.1">
    <property type="nucleotide sequence ID" value="NZ_CP163435.1"/>
</dbReference>